<protein>
    <recommendedName>
        <fullName evidence="7">Protein kinase domain-containing protein</fullName>
    </recommendedName>
</protein>
<sequence length="1053" mass="115132">MATSEERLLALAVARGLVEPAEARGASLDDLVSSGRLTAAERDLLEEDLETFSDTHWSMDMTGPAPEGSGGGEAPTWAGLSEANSEAMAGIRASKAEGLFRAKRVAHWGRYESLELVGEGGMGRIFRAEDPKLRRAVALKLLRRDDPELLQRFLQEAQLQARVDHPNVCRVYEVGEWRGQPYIAMQYVRGESLREAGAGLPRETLLELMVQVCEGVHAAHRVGLVHRDLKPANLMVERTEEGGVRACVLDFGLARGQEGGGVTQTGHVMGTVSFMSPEQARGESGQLDRRSDVYALGATLYTLLAGRPPFEGEGLDCMARIVKDDPVPLRRFVPDLPADLETVVLTCLEKDPRRRYPTARALGEDLHRILDGEPIQARPLTLAERVLRWARKRKAAVTAGALVCLAALAFGGFAVRERIRSREQTAYAQRFAQEAERIEALARYLRLQPARDLRTDQADLRARVGGLQAEVQAAGALAEAPGAYALGRAHLALDEPAEAKRELERAWSLGFRTPEAAHALGRALAALYQAEVGKAYALPDPQMRQRRIAELDRTLREPAATWLRQGAAASLEPPAYREGLLALMQGDPRRAVDLAQRAQDQAPWFYEALRLEAEAEIAQAHAQQDPRLADTLLARAGSLLAQAEARAPCDVDLLRLEMRQRQEAVVLNWQTEADPRPLVQAELEVADRWARLEPAAAQPVAWRARAWAEEARYLSQRDREPDPWLTQADQASAEALRRDPRDLDGLTARAAVLRTEGFRLLNEGEDPSGKFKEAVQVADQGLRLDPSQIILMNIRSAALLTWIRVMGMRGTYSRPEVLPFLEESRRLAQAHLSEPYYQGNLGGLAQAMATAALYIGGDPRAEAREAVLAYGEGLKAQPHHVGFHRGVLIGLADLAMAQARDGEDPGEAVADARRAFQTARGAGAPLQSLAPYLTQALTAEATWKASHGGDPRSDLDEIDRLAPLLAHPEEEPDVVAGVWLKALALRLQVGPSAPAAGAREEGRRLAAFLARQGSSDPLAWDGLAAFERACGNREAGAKALARVKALDPAWRDF</sequence>
<dbReference type="Pfam" id="PF00069">
    <property type="entry name" value="Pkinase"/>
    <property type="match status" value="1"/>
</dbReference>
<dbReference type="PROSITE" id="PS00107">
    <property type="entry name" value="PROTEIN_KINASE_ATP"/>
    <property type="match status" value="1"/>
</dbReference>
<feature type="domain" description="Protein kinase" evidence="7">
    <location>
        <begin position="111"/>
        <end position="370"/>
    </location>
</feature>
<name>A0ABQ5Q1T7_9BACT</name>
<dbReference type="InterPro" id="IPR011009">
    <property type="entry name" value="Kinase-like_dom_sf"/>
</dbReference>
<dbReference type="PANTHER" id="PTHR43289:SF34">
    <property type="entry name" value="SERINE_THREONINE-PROTEIN KINASE YBDM-RELATED"/>
    <property type="match status" value="1"/>
</dbReference>
<evidence type="ECO:0000313" key="9">
    <source>
        <dbReference type="Proteomes" id="UP001165089"/>
    </source>
</evidence>
<evidence type="ECO:0000256" key="4">
    <source>
        <dbReference type="ARBA" id="ARBA00022840"/>
    </source>
</evidence>
<dbReference type="SUPFAM" id="SSF48452">
    <property type="entry name" value="TPR-like"/>
    <property type="match status" value="1"/>
</dbReference>
<dbReference type="PANTHER" id="PTHR43289">
    <property type="entry name" value="MITOGEN-ACTIVATED PROTEIN KINASE KINASE KINASE 20-RELATED"/>
    <property type="match status" value="1"/>
</dbReference>
<evidence type="ECO:0000256" key="2">
    <source>
        <dbReference type="ARBA" id="ARBA00022741"/>
    </source>
</evidence>
<keyword evidence="4 5" id="KW-0067">ATP-binding</keyword>
<feature type="region of interest" description="Disordered" evidence="6">
    <location>
        <begin position="56"/>
        <end position="78"/>
    </location>
</feature>
<dbReference type="RefSeq" id="WP_285722004.1">
    <property type="nucleotide sequence ID" value="NZ_BSDD01000001.1"/>
</dbReference>
<dbReference type="PROSITE" id="PS50011">
    <property type="entry name" value="PROTEIN_KINASE_DOM"/>
    <property type="match status" value="1"/>
</dbReference>
<reference evidence="8 9" key="1">
    <citation type="journal article" date="2023" name="Antonie Van Leeuwenhoek">
        <title>Mesoterricola silvestris gen. nov., sp. nov., Mesoterricola sediminis sp. nov., Geothrix oryzae sp. nov., Geothrix edaphica sp. nov., Geothrix rubra sp. nov., and Geothrix limicola sp. nov., six novel members of Acidobacteriota isolated from soils.</title>
        <authorList>
            <person name="Itoh H."/>
            <person name="Sugisawa Y."/>
            <person name="Mise K."/>
            <person name="Xu Z."/>
            <person name="Kuniyasu M."/>
            <person name="Ushijima N."/>
            <person name="Kawano K."/>
            <person name="Kobayashi E."/>
            <person name="Shiratori Y."/>
            <person name="Masuda Y."/>
            <person name="Senoo K."/>
        </authorList>
    </citation>
    <scope>NUCLEOTIDE SEQUENCE [LARGE SCALE GENOMIC DNA]</scope>
    <source>
        <strain evidence="8 9">Red803</strain>
    </source>
</reference>
<keyword evidence="2 5" id="KW-0547">Nucleotide-binding</keyword>
<keyword evidence="3" id="KW-0418">Kinase</keyword>
<dbReference type="EMBL" id="BSDD01000001">
    <property type="protein sequence ID" value="GLH68518.1"/>
    <property type="molecule type" value="Genomic_DNA"/>
</dbReference>
<keyword evidence="1" id="KW-0808">Transferase</keyword>
<dbReference type="Proteomes" id="UP001165089">
    <property type="component" value="Unassembled WGS sequence"/>
</dbReference>
<keyword evidence="9" id="KW-1185">Reference proteome</keyword>
<dbReference type="SUPFAM" id="SSF56112">
    <property type="entry name" value="Protein kinase-like (PK-like)"/>
    <property type="match status" value="1"/>
</dbReference>
<dbReference type="InterPro" id="IPR011990">
    <property type="entry name" value="TPR-like_helical_dom_sf"/>
</dbReference>
<evidence type="ECO:0000256" key="1">
    <source>
        <dbReference type="ARBA" id="ARBA00022679"/>
    </source>
</evidence>
<dbReference type="InterPro" id="IPR017441">
    <property type="entry name" value="Protein_kinase_ATP_BS"/>
</dbReference>
<dbReference type="Gene3D" id="1.10.510.10">
    <property type="entry name" value="Transferase(Phosphotransferase) domain 1"/>
    <property type="match status" value="1"/>
</dbReference>
<gene>
    <name evidence="8" type="ORF">GETHPA_00510</name>
</gene>
<dbReference type="InterPro" id="IPR000719">
    <property type="entry name" value="Prot_kinase_dom"/>
</dbReference>
<dbReference type="SMART" id="SM00220">
    <property type="entry name" value="S_TKc"/>
    <property type="match status" value="1"/>
</dbReference>
<accession>A0ABQ5Q1T7</accession>
<dbReference type="InterPro" id="IPR008271">
    <property type="entry name" value="Ser/Thr_kinase_AS"/>
</dbReference>
<evidence type="ECO:0000256" key="6">
    <source>
        <dbReference type="SAM" id="MobiDB-lite"/>
    </source>
</evidence>
<evidence type="ECO:0000313" key="8">
    <source>
        <dbReference type="EMBL" id="GLH68518.1"/>
    </source>
</evidence>
<feature type="binding site" evidence="5">
    <location>
        <position position="140"/>
    </location>
    <ligand>
        <name>ATP</name>
        <dbReference type="ChEBI" id="CHEBI:30616"/>
    </ligand>
</feature>
<evidence type="ECO:0000256" key="5">
    <source>
        <dbReference type="PROSITE-ProRule" id="PRU10141"/>
    </source>
</evidence>
<organism evidence="8 9">
    <name type="scientific">Geothrix rubra</name>
    <dbReference type="NCBI Taxonomy" id="2927977"/>
    <lineage>
        <taxon>Bacteria</taxon>
        <taxon>Pseudomonadati</taxon>
        <taxon>Acidobacteriota</taxon>
        <taxon>Holophagae</taxon>
        <taxon>Holophagales</taxon>
        <taxon>Holophagaceae</taxon>
        <taxon>Geothrix</taxon>
    </lineage>
</organism>
<evidence type="ECO:0000256" key="3">
    <source>
        <dbReference type="ARBA" id="ARBA00022777"/>
    </source>
</evidence>
<dbReference type="CDD" id="cd14014">
    <property type="entry name" value="STKc_PknB_like"/>
    <property type="match status" value="1"/>
</dbReference>
<comment type="caution">
    <text evidence="8">The sequence shown here is derived from an EMBL/GenBank/DDBJ whole genome shotgun (WGS) entry which is preliminary data.</text>
</comment>
<evidence type="ECO:0000259" key="7">
    <source>
        <dbReference type="PROSITE" id="PS50011"/>
    </source>
</evidence>
<dbReference type="PROSITE" id="PS00108">
    <property type="entry name" value="PROTEIN_KINASE_ST"/>
    <property type="match status" value="1"/>
</dbReference>
<dbReference type="Gene3D" id="3.30.200.20">
    <property type="entry name" value="Phosphorylase Kinase, domain 1"/>
    <property type="match status" value="1"/>
</dbReference>
<proteinExistence type="predicted"/>